<evidence type="ECO:0000259" key="1">
    <source>
        <dbReference type="Pfam" id="PF00535"/>
    </source>
</evidence>
<dbReference type="EMBL" id="CP009506">
    <property type="protein sequence ID" value="AKB30474.1"/>
    <property type="molecule type" value="Genomic_DNA"/>
</dbReference>
<name>A0A0E3P901_9EURY</name>
<dbReference type="PANTHER" id="PTHR43685:SF11">
    <property type="entry name" value="GLYCOSYLTRANSFERASE TAGX-RELATED"/>
    <property type="match status" value="1"/>
</dbReference>
<dbReference type="RefSeq" id="WP_048174207.1">
    <property type="nucleotide sequence ID" value="NZ_CP009506.1"/>
</dbReference>
<dbReference type="InterPro" id="IPR029044">
    <property type="entry name" value="Nucleotide-diphossugar_trans"/>
</dbReference>
<gene>
    <name evidence="2" type="ORF">MSSIT_3755</name>
</gene>
<dbReference type="CDD" id="cd00761">
    <property type="entry name" value="Glyco_tranf_GTA_type"/>
    <property type="match status" value="1"/>
</dbReference>
<dbReference type="SUPFAM" id="SSF53448">
    <property type="entry name" value="Nucleotide-diphospho-sugar transferases"/>
    <property type="match status" value="1"/>
</dbReference>
<dbReference type="GO" id="GO:0016740">
    <property type="term" value="F:transferase activity"/>
    <property type="evidence" value="ECO:0007669"/>
    <property type="project" value="UniProtKB-KW"/>
</dbReference>
<dbReference type="OrthoDB" id="46222at2157"/>
<accession>A0A0E3P901</accession>
<dbReference type="KEGG" id="msw:MSSIT_3755"/>
<feature type="domain" description="Glycosyltransferase 2-like" evidence="1">
    <location>
        <begin position="5"/>
        <end position="151"/>
    </location>
</feature>
<proteinExistence type="predicted"/>
<organism evidence="2 3">
    <name type="scientific">Methanosarcina siciliae T4/M</name>
    <dbReference type="NCBI Taxonomy" id="1434120"/>
    <lineage>
        <taxon>Archaea</taxon>
        <taxon>Methanobacteriati</taxon>
        <taxon>Methanobacteriota</taxon>
        <taxon>Stenosarchaea group</taxon>
        <taxon>Methanomicrobia</taxon>
        <taxon>Methanosarcinales</taxon>
        <taxon>Methanosarcinaceae</taxon>
        <taxon>Methanosarcina</taxon>
    </lineage>
</organism>
<sequence length="325" mass="36863">MPLVSVIIPLYNKEPYISHSLNSVLGQSFQNFEIVVIDDGSTDKSAEVVKGFTDPRIRLIKQENAGVSAARNKGIEESKADLIAFLDADDEWTPSFLETVLRLREKYPEAGAYATSYNILKNGDLKPARYNAVPPAPWEGLLQSYFLTVATGEHPVCSSAVCIPKKIFSKVGIFQIGAWWGEDDDLWGRIALKYPIAFSREIGAIYHKEATNRACNLRSQIEEHPFVKTAKNAINKGEVRKEIQDDLTECISKYQILSAIRNIKSGNRQLAKKELKKCGTKLFAFEKTFWYCITFIPYKISSYMIDTAVEFKKYSQYSKNIFKIR</sequence>
<dbReference type="Pfam" id="PF00535">
    <property type="entry name" value="Glycos_transf_2"/>
    <property type="match status" value="1"/>
</dbReference>
<evidence type="ECO:0000313" key="2">
    <source>
        <dbReference type="EMBL" id="AKB30474.1"/>
    </source>
</evidence>
<keyword evidence="3" id="KW-1185">Reference proteome</keyword>
<dbReference type="Gene3D" id="3.90.550.10">
    <property type="entry name" value="Spore Coat Polysaccharide Biosynthesis Protein SpsA, Chain A"/>
    <property type="match status" value="1"/>
</dbReference>
<dbReference type="GeneID" id="24862707"/>
<dbReference type="InterPro" id="IPR050834">
    <property type="entry name" value="Glycosyltransf_2"/>
</dbReference>
<reference evidence="2 3" key="1">
    <citation type="submission" date="2014-07" db="EMBL/GenBank/DDBJ databases">
        <title>Methanogenic archaea and the global carbon cycle.</title>
        <authorList>
            <person name="Henriksen J.R."/>
            <person name="Luke J."/>
            <person name="Reinhart S."/>
            <person name="Benedict M.N."/>
            <person name="Youngblut N.D."/>
            <person name="Metcalf M.E."/>
            <person name="Whitaker R.J."/>
            <person name="Metcalf W.W."/>
        </authorList>
    </citation>
    <scope>NUCLEOTIDE SEQUENCE [LARGE SCALE GENOMIC DNA]</scope>
    <source>
        <strain evidence="2 3">T4/M</strain>
    </source>
</reference>
<dbReference type="AlphaFoldDB" id="A0A0E3P901"/>
<dbReference type="InterPro" id="IPR001173">
    <property type="entry name" value="Glyco_trans_2-like"/>
</dbReference>
<evidence type="ECO:0000313" key="3">
    <source>
        <dbReference type="Proteomes" id="UP000033111"/>
    </source>
</evidence>
<dbReference type="HOGENOM" id="CLU_025996_0_0_2"/>
<keyword evidence="2" id="KW-0808">Transferase</keyword>
<dbReference type="PANTHER" id="PTHR43685">
    <property type="entry name" value="GLYCOSYLTRANSFERASE"/>
    <property type="match status" value="1"/>
</dbReference>
<dbReference type="Proteomes" id="UP000033111">
    <property type="component" value="Chromosome"/>
</dbReference>
<protein>
    <submittedName>
        <fullName evidence="2">Putative glycosyl transferase</fullName>
    </submittedName>
</protein>
<dbReference type="PATRIC" id="fig|1434120.4.peg.4866"/>